<evidence type="ECO:0000256" key="1">
    <source>
        <dbReference type="SAM" id="MobiDB-lite"/>
    </source>
</evidence>
<protein>
    <submittedName>
        <fullName evidence="2">Uncharacterized protein</fullName>
    </submittedName>
</protein>
<sequence>MPPQKNPRQGQLRGIPSPLSLCF</sequence>
<organism evidence="2">
    <name type="scientific">Rhizophora mucronata</name>
    <name type="common">Asiatic mangrove</name>
    <dbReference type="NCBI Taxonomy" id="61149"/>
    <lineage>
        <taxon>Eukaryota</taxon>
        <taxon>Viridiplantae</taxon>
        <taxon>Streptophyta</taxon>
        <taxon>Embryophyta</taxon>
        <taxon>Tracheophyta</taxon>
        <taxon>Spermatophyta</taxon>
        <taxon>Magnoliopsida</taxon>
        <taxon>eudicotyledons</taxon>
        <taxon>Gunneridae</taxon>
        <taxon>Pentapetalae</taxon>
        <taxon>rosids</taxon>
        <taxon>fabids</taxon>
        <taxon>Malpighiales</taxon>
        <taxon>Rhizophoraceae</taxon>
        <taxon>Rhizophora</taxon>
    </lineage>
</organism>
<proteinExistence type="predicted"/>
<name>A0A2P2P9A9_RHIMU</name>
<accession>A0A2P2P9A9</accession>
<dbReference type="AlphaFoldDB" id="A0A2P2P9A9"/>
<dbReference type="EMBL" id="GGEC01070717">
    <property type="protein sequence ID" value="MBX51201.1"/>
    <property type="molecule type" value="Transcribed_RNA"/>
</dbReference>
<evidence type="ECO:0000313" key="2">
    <source>
        <dbReference type="EMBL" id="MBX51201.1"/>
    </source>
</evidence>
<reference evidence="2" key="1">
    <citation type="submission" date="2018-02" db="EMBL/GenBank/DDBJ databases">
        <title>Rhizophora mucronata_Transcriptome.</title>
        <authorList>
            <person name="Meera S.P."/>
            <person name="Sreeshan A."/>
            <person name="Augustine A."/>
        </authorList>
    </citation>
    <scope>NUCLEOTIDE SEQUENCE</scope>
    <source>
        <tissue evidence="2">Leaf</tissue>
    </source>
</reference>
<feature type="region of interest" description="Disordered" evidence="1">
    <location>
        <begin position="1"/>
        <end position="23"/>
    </location>
</feature>